<evidence type="ECO:0000259" key="9">
    <source>
        <dbReference type="Pfam" id="PF21082"/>
    </source>
</evidence>
<keyword evidence="13" id="KW-1185">Reference proteome</keyword>
<name>A0A1F2P5H1_9EURY</name>
<evidence type="ECO:0000256" key="5">
    <source>
        <dbReference type="ARBA" id="ARBA00022989"/>
    </source>
</evidence>
<evidence type="ECO:0000256" key="2">
    <source>
        <dbReference type="ARBA" id="ARBA00008017"/>
    </source>
</evidence>
<evidence type="ECO:0000256" key="6">
    <source>
        <dbReference type="ARBA" id="ARBA00023136"/>
    </source>
</evidence>
<dbReference type="Proteomes" id="UP000185779">
    <property type="component" value="Unassembled WGS sequence"/>
</dbReference>
<dbReference type="EMBL" id="LYOR01000005">
    <property type="protein sequence ID" value="OFV65916.1"/>
    <property type="molecule type" value="Genomic_DNA"/>
</dbReference>
<dbReference type="AlphaFoldDB" id="A0A1F2P5H1"/>
<dbReference type="PANTHER" id="PTHR30221:SF1">
    <property type="entry name" value="SMALL-CONDUCTANCE MECHANOSENSITIVE CHANNEL"/>
    <property type="match status" value="1"/>
</dbReference>
<dbReference type="InterPro" id="IPR023408">
    <property type="entry name" value="MscS_beta-dom_sf"/>
</dbReference>
<feature type="domain" description="Mechanosensitive ion channel transmembrane helices 2/3" evidence="10">
    <location>
        <begin position="146"/>
        <end position="184"/>
    </location>
</feature>
<dbReference type="GO" id="GO:0008381">
    <property type="term" value="F:mechanosensitive monoatomic ion channel activity"/>
    <property type="evidence" value="ECO:0007669"/>
    <property type="project" value="InterPro"/>
</dbReference>
<dbReference type="InterPro" id="IPR045275">
    <property type="entry name" value="MscS_archaea/bacteria_type"/>
</dbReference>
<organism evidence="12 13">
    <name type="scientific">Candidatus Syntropharchaeum butanivorans</name>
    <dbReference type="NCBI Taxonomy" id="1839936"/>
    <lineage>
        <taxon>Archaea</taxon>
        <taxon>Methanobacteriati</taxon>
        <taxon>Methanobacteriota</taxon>
        <taxon>Stenosarchaea group</taxon>
        <taxon>Methanomicrobia</taxon>
        <taxon>Methanosarcinales</taxon>
        <taxon>ANME-2 cluster</taxon>
        <taxon>Candidatus Syntropharchaeum</taxon>
    </lineage>
</organism>
<feature type="transmembrane region" description="Helical" evidence="7">
    <location>
        <begin position="20"/>
        <end position="47"/>
    </location>
</feature>
<accession>A0A1F2P5H1</accession>
<dbReference type="Pfam" id="PF21088">
    <property type="entry name" value="MS_channel_1st"/>
    <property type="match status" value="1"/>
</dbReference>
<dbReference type="Gene3D" id="3.30.70.100">
    <property type="match status" value="1"/>
</dbReference>
<dbReference type="Proteomes" id="UP000885936">
    <property type="component" value="Unassembled WGS sequence"/>
</dbReference>
<comment type="subcellular location">
    <subcellularLocation>
        <location evidence="1">Cell membrane</location>
        <topology evidence="1">Multi-pass membrane protein</topology>
    </subcellularLocation>
</comment>
<keyword evidence="3" id="KW-1003">Cell membrane</keyword>
<dbReference type="InterPro" id="IPR011014">
    <property type="entry name" value="MscS_channel_TM-2"/>
</dbReference>
<sequence>MAIDPDIGSIILELSNLDYIHYIVSILILLLTLILARLTLYIFNVYLRRIASSTRTNLDNILVETVEKPVYIIVLLIGMYLALSYIEFPWLAQLLILIKILGVIIGTWVTIELFKRLIEDYGHELTKKTKTRIDDVLIPLIERVGKVVIAALGILIILDILQIDITPMLAGMGIAGLAVALAAQETLSNMFSGVYLMVDHPVRLGDRIILDSGELCEVQDIGLRSTKLYNIVEHTMIFIPNEILAKSKIVNISAPDIRLKVRFPIGVAYGTDIRKVKRILLEIAEEAPDVLDDPEPVVIFREFGDFSLNLLLILWIDDIRKKFDVIDYVNQRIDDRFKEEGIEIPFPIRTLYIPDLKEWRSKDSE</sequence>
<dbReference type="GO" id="GO:0005886">
    <property type="term" value="C:plasma membrane"/>
    <property type="evidence" value="ECO:0007669"/>
    <property type="project" value="UniProtKB-SubCell"/>
</dbReference>
<dbReference type="SUPFAM" id="SSF82689">
    <property type="entry name" value="Mechanosensitive channel protein MscS (YggB), C-terminal domain"/>
    <property type="match status" value="1"/>
</dbReference>
<feature type="domain" description="Mechanosensitive ion channel MscS C-terminal" evidence="9">
    <location>
        <begin position="261"/>
        <end position="344"/>
    </location>
</feature>
<dbReference type="Gene3D" id="2.30.30.60">
    <property type="match status" value="1"/>
</dbReference>
<dbReference type="Gene3D" id="1.10.287.1260">
    <property type="match status" value="1"/>
</dbReference>
<dbReference type="Pfam" id="PF00924">
    <property type="entry name" value="MS_channel_2nd"/>
    <property type="match status" value="1"/>
</dbReference>
<dbReference type="EMBL" id="DRIE01000097">
    <property type="protein sequence ID" value="HEC57357.1"/>
    <property type="molecule type" value="Genomic_DNA"/>
</dbReference>
<feature type="transmembrane region" description="Helical" evidence="7">
    <location>
        <begin position="136"/>
        <end position="158"/>
    </location>
</feature>
<evidence type="ECO:0000256" key="3">
    <source>
        <dbReference type="ARBA" id="ARBA00022475"/>
    </source>
</evidence>
<dbReference type="PATRIC" id="fig|1839936.3.peg.1110"/>
<dbReference type="InterPro" id="IPR049142">
    <property type="entry name" value="MS_channel_1st"/>
</dbReference>
<dbReference type="Pfam" id="PF21082">
    <property type="entry name" value="MS_channel_3rd"/>
    <property type="match status" value="1"/>
</dbReference>
<proteinExistence type="inferred from homology"/>
<keyword evidence="4 7" id="KW-0812">Transmembrane</keyword>
<evidence type="ECO:0000313" key="12">
    <source>
        <dbReference type="EMBL" id="OFV65916.1"/>
    </source>
</evidence>
<dbReference type="InterPro" id="IPR010920">
    <property type="entry name" value="LSM_dom_sf"/>
</dbReference>
<comment type="caution">
    <text evidence="12">The sequence shown here is derived from an EMBL/GenBank/DDBJ whole genome shotgun (WGS) entry which is preliminary data.</text>
</comment>
<evidence type="ECO:0000256" key="4">
    <source>
        <dbReference type="ARBA" id="ARBA00022692"/>
    </source>
</evidence>
<dbReference type="SUPFAM" id="SSF82861">
    <property type="entry name" value="Mechanosensitive channel protein MscS (YggB), transmembrane region"/>
    <property type="match status" value="1"/>
</dbReference>
<evidence type="ECO:0000313" key="11">
    <source>
        <dbReference type="EMBL" id="HEC57357.1"/>
    </source>
</evidence>
<comment type="similarity">
    <text evidence="2">Belongs to the MscS (TC 1.A.23) family.</text>
</comment>
<keyword evidence="5 7" id="KW-1133">Transmembrane helix</keyword>
<dbReference type="InterPro" id="IPR049278">
    <property type="entry name" value="MS_channel_C"/>
</dbReference>
<feature type="transmembrane region" description="Helical" evidence="7">
    <location>
        <begin position="68"/>
        <end position="86"/>
    </location>
</feature>
<feature type="domain" description="Mechanosensitive ion channel MscS" evidence="8">
    <location>
        <begin position="186"/>
        <end position="253"/>
    </location>
</feature>
<gene>
    <name evidence="11" type="ORF">ENI32_05695</name>
    <name evidence="12" type="ORF">SBU_001098</name>
</gene>
<dbReference type="SUPFAM" id="SSF50182">
    <property type="entry name" value="Sm-like ribonucleoproteins"/>
    <property type="match status" value="1"/>
</dbReference>
<evidence type="ECO:0000256" key="1">
    <source>
        <dbReference type="ARBA" id="ARBA00004651"/>
    </source>
</evidence>
<evidence type="ECO:0000313" key="13">
    <source>
        <dbReference type="Proteomes" id="UP000185779"/>
    </source>
</evidence>
<reference evidence="12 13" key="1">
    <citation type="submission" date="2016-05" db="EMBL/GenBank/DDBJ databases">
        <title>Microbial consortia oxidize butane by reversing methanogenesis.</title>
        <authorList>
            <person name="Laso-Perez R."/>
            <person name="Richter M."/>
            <person name="Wegener G."/>
            <person name="Musat F."/>
        </authorList>
    </citation>
    <scope>NUCLEOTIDE SEQUENCE [LARGE SCALE GENOMIC DNA]</scope>
    <source>
        <strain evidence="12">BOX1</strain>
    </source>
</reference>
<evidence type="ECO:0000259" key="10">
    <source>
        <dbReference type="Pfam" id="PF21088"/>
    </source>
</evidence>
<feature type="transmembrane region" description="Helical" evidence="7">
    <location>
        <begin position="92"/>
        <end position="115"/>
    </location>
</feature>
<reference evidence="11" key="2">
    <citation type="journal article" date="2020" name="mSystems">
        <title>Genome- and Community-Level Interaction Insights into Carbon Utilization and Element Cycling Functions of Hydrothermarchaeota in Hydrothermal Sediment.</title>
        <authorList>
            <person name="Zhou Z."/>
            <person name="Liu Y."/>
            <person name="Xu W."/>
            <person name="Pan J."/>
            <person name="Luo Z.H."/>
            <person name="Li M."/>
        </authorList>
    </citation>
    <scope>NUCLEOTIDE SEQUENCE [LARGE SCALE GENOMIC DNA]</scope>
    <source>
        <strain evidence="11">HyVt-386</strain>
    </source>
</reference>
<dbReference type="InterPro" id="IPR011066">
    <property type="entry name" value="MscS_channel_C_sf"/>
</dbReference>
<dbReference type="STRING" id="1839936.SBU_001098"/>
<evidence type="ECO:0000259" key="8">
    <source>
        <dbReference type="Pfam" id="PF00924"/>
    </source>
</evidence>
<dbReference type="PANTHER" id="PTHR30221">
    <property type="entry name" value="SMALL-CONDUCTANCE MECHANOSENSITIVE CHANNEL"/>
    <property type="match status" value="1"/>
</dbReference>
<keyword evidence="6 7" id="KW-0472">Membrane</keyword>
<dbReference type="InterPro" id="IPR006685">
    <property type="entry name" value="MscS_channel_2nd"/>
</dbReference>
<protein>
    <submittedName>
        <fullName evidence="11 12">Mechanosensitive ion channel</fullName>
    </submittedName>
</protein>
<evidence type="ECO:0000256" key="7">
    <source>
        <dbReference type="SAM" id="Phobius"/>
    </source>
</evidence>